<name>A0A6C0D4E0_9ZZZZ</name>
<dbReference type="AlphaFoldDB" id="A0A6C0D4E0"/>
<sequence length="36" mass="4137">MANLANKKSPDIFAQNYLNSYAARFGIIFLVFKALW</sequence>
<reference evidence="1" key="1">
    <citation type="journal article" date="2020" name="Nature">
        <title>Giant virus diversity and host interactions through global metagenomics.</title>
        <authorList>
            <person name="Schulz F."/>
            <person name="Roux S."/>
            <person name="Paez-Espino D."/>
            <person name="Jungbluth S."/>
            <person name="Walsh D.A."/>
            <person name="Denef V.J."/>
            <person name="McMahon K.D."/>
            <person name="Konstantinidis K.T."/>
            <person name="Eloe-Fadrosh E.A."/>
            <person name="Kyrpides N.C."/>
            <person name="Woyke T."/>
        </authorList>
    </citation>
    <scope>NUCLEOTIDE SEQUENCE</scope>
    <source>
        <strain evidence="1">GVMAG-M-3300023174-111</strain>
    </source>
</reference>
<accession>A0A6C0D4E0</accession>
<evidence type="ECO:0000313" key="1">
    <source>
        <dbReference type="EMBL" id="QHT11252.1"/>
    </source>
</evidence>
<organism evidence="1">
    <name type="scientific">viral metagenome</name>
    <dbReference type="NCBI Taxonomy" id="1070528"/>
    <lineage>
        <taxon>unclassified sequences</taxon>
        <taxon>metagenomes</taxon>
        <taxon>organismal metagenomes</taxon>
    </lineage>
</organism>
<protein>
    <submittedName>
        <fullName evidence="1">Uncharacterized protein</fullName>
    </submittedName>
</protein>
<dbReference type="EMBL" id="MN739533">
    <property type="protein sequence ID" value="QHT11252.1"/>
    <property type="molecule type" value="Genomic_DNA"/>
</dbReference>
<proteinExistence type="predicted"/>